<accession>A0AAG5DS36</accession>
<dbReference type="EnsemblMetazoa" id="ENSAATROPT015329">
    <property type="protein sequence ID" value="ENSAATROPP013770"/>
    <property type="gene ID" value="ENSAATROPG012478"/>
</dbReference>
<proteinExistence type="predicted"/>
<sequence length="50" mass="5875">VSLNYTISRLIFLSNHQFLPSFDLLSLSFHQLYRRLSKHVQGLCSDRHAD</sequence>
<organism evidence="1 2">
    <name type="scientific">Anopheles atroparvus</name>
    <name type="common">European mosquito</name>
    <dbReference type="NCBI Taxonomy" id="41427"/>
    <lineage>
        <taxon>Eukaryota</taxon>
        <taxon>Metazoa</taxon>
        <taxon>Ecdysozoa</taxon>
        <taxon>Arthropoda</taxon>
        <taxon>Hexapoda</taxon>
        <taxon>Insecta</taxon>
        <taxon>Pterygota</taxon>
        <taxon>Neoptera</taxon>
        <taxon>Endopterygota</taxon>
        <taxon>Diptera</taxon>
        <taxon>Nematocera</taxon>
        <taxon>Culicoidea</taxon>
        <taxon>Culicidae</taxon>
        <taxon>Anophelinae</taxon>
        <taxon>Anopheles</taxon>
    </lineage>
</organism>
<name>A0AAG5DS36_ANOAO</name>
<reference evidence="1" key="1">
    <citation type="submission" date="2024-04" db="UniProtKB">
        <authorList>
            <consortium name="EnsemblMetazoa"/>
        </authorList>
    </citation>
    <scope>IDENTIFICATION</scope>
    <source>
        <strain evidence="1">EBRO</strain>
    </source>
</reference>
<evidence type="ECO:0000313" key="1">
    <source>
        <dbReference type="EnsemblMetazoa" id="ENSAATROPP013770"/>
    </source>
</evidence>
<dbReference type="Proteomes" id="UP000075880">
    <property type="component" value="Unassembled WGS sequence"/>
</dbReference>
<dbReference type="AlphaFoldDB" id="A0AAG5DS36"/>
<evidence type="ECO:0000313" key="2">
    <source>
        <dbReference type="Proteomes" id="UP000075880"/>
    </source>
</evidence>
<protein>
    <submittedName>
        <fullName evidence="1">Uncharacterized protein</fullName>
    </submittedName>
</protein>
<keyword evidence="2" id="KW-1185">Reference proteome</keyword>